<protein>
    <submittedName>
        <fullName evidence="5">Glycoside hydrolase family 25 protein</fullName>
    </submittedName>
</protein>
<accession>A0ABT1PR12</accession>
<evidence type="ECO:0000256" key="3">
    <source>
        <dbReference type="ARBA" id="ARBA00023295"/>
    </source>
</evidence>
<dbReference type="EMBL" id="JANFNG010000002">
    <property type="protein sequence ID" value="MCQ4080103.1"/>
    <property type="molecule type" value="Genomic_DNA"/>
</dbReference>
<dbReference type="InterPro" id="IPR018077">
    <property type="entry name" value="Glyco_hydro_fam25_subgr"/>
</dbReference>
<evidence type="ECO:0000256" key="4">
    <source>
        <dbReference type="SAM" id="Coils"/>
    </source>
</evidence>
<evidence type="ECO:0000256" key="1">
    <source>
        <dbReference type="ARBA" id="ARBA00010646"/>
    </source>
</evidence>
<comment type="similarity">
    <text evidence="1">Belongs to the glycosyl hydrolase 25 family.</text>
</comment>
<sequence>MGIWGQDWSSYQSSAPDTAGLSFAFVKITEGESYVNPEWVAQRNHAKANGLVWGGYHYPHMANGVETEANYFLDQVAWKPGDIVVLDWEGYDSANQNVPKSKQRAYKDSWLRYVKSKLPHNPVGLYCNTDYWLNVDTSSYYQDFLWIATAGRAAGDPGIKAPWLFHQYSSSPVDKDYCHLSSTAALRSWTLSFQPTPPEDDLPTPLDVWAYKHDGVGEDAWAQLNDIHKAVVSASIPSLVDGAERTLGQHTSATNKAAFDARSEIAALKAELDEIKSTLAAIAQKVGA</sequence>
<organism evidence="5 6">
    <name type="scientific">Streptomyces humicola</name>
    <dbReference type="NCBI Taxonomy" id="2953240"/>
    <lineage>
        <taxon>Bacteria</taxon>
        <taxon>Bacillati</taxon>
        <taxon>Actinomycetota</taxon>
        <taxon>Actinomycetes</taxon>
        <taxon>Kitasatosporales</taxon>
        <taxon>Streptomycetaceae</taxon>
        <taxon>Streptomyces</taxon>
    </lineage>
</organism>
<proteinExistence type="inferred from homology"/>
<keyword evidence="2 5" id="KW-0378">Hydrolase</keyword>
<dbReference type="GO" id="GO:0016787">
    <property type="term" value="F:hydrolase activity"/>
    <property type="evidence" value="ECO:0007669"/>
    <property type="project" value="UniProtKB-KW"/>
</dbReference>
<evidence type="ECO:0000313" key="5">
    <source>
        <dbReference type="EMBL" id="MCQ4080103.1"/>
    </source>
</evidence>
<dbReference type="Pfam" id="PF01183">
    <property type="entry name" value="Glyco_hydro_25"/>
    <property type="match status" value="1"/>
</dbReference>
<keyword evidence="4" id="KW-0175">Coiled coil</keyword>
<dbReference type="PANTHER" id="PTHR34135">
    <property type="entry name" value="LYSOZYME"/>
    <property type="match status" value="1"/>
</dbReference>
<dbReference type="InterPro" id="IPR002053">
    <property type="entry name" value="Glyco_hydro_25"/>
</dbReference>
<dbReference type="Proteomes" id="UP001057702">
    <property type="component" value="Unassembled WGS sequence"/>
</dbReference>
<feature type="coiled-coil region" evidence="4">
    <location>
        <begin position="258"/>
        <end position="285"/>
    </location>
</feature>
<keyword evidence="3" id="KW-0326">Glycosidase</keyword>
<dbReference type="RefSeq" id="WP_255918960.1">
    <property type="nucleotide sequence ID" value="NZ_JANFNG010000002.1"/>
</dbReference>
<dbReference type="SUPFAM" id="SSF51445">
    <property type="entry name" value="(Trans)glycosidases"/>
    <property type="match status" value="1"/>
</dbReference>
<evidence type="ECO:0000313" key="6">
    <source>
        <dbReference type="Proteomes" id="UP001057702"/>
    </source>
</evidence>
<keyword evidence="6" id="KW-1185">Reference proteome</keyword>
<dbReference type="Gene3D" id="3.20.20.80">
    <property type="entry name" value="Glycosidases"/>
    <property type="match status" value="1"/>
</dbReference>
<reference evidence="5" key="1">
    <citation type="submission" date="2022-06" db="EMBL/GenBank/DDBJ databases">
        <title>Draft genome sequence of Streptomyces sp. RB6PN25 isolated from peat swamp forest in Thailand.</title>
        <authorList>
            <person name="Duangmal K."/>
            <person name="Klaysubun C."/>
        </authorList>
    </citation>
    <scope>NUCLEOTIDE SEQUENCE</scope>
    <source>
        <strain evidence="5">RB6PN25</strain>
    </source>
</reference>
<comment type="caution">
    <text evidence="5">The sequence shown here is derived from an EMBL/GenBank/DDBJ whole genome shotgun (WGS) entry which is preliminary data.</text>
</comment>
<name>A0ABT1PR12_9ACTN</name>
<dbReference type="PANTHER" id="PTHR34135:SF2">
    <property type="entry name" value="LYSOZYME"/>
    <property type="match status" value="1"/>
</dbReference>
<dbReference type="SMART" id="SM00641">
    <property type="entry name" value="Glyco_25"/>
    <property type="match status" value="1"/>
</dbReference>
<dbReference type="InterPro" id="IPR017853">
    <property type="entry name" value="GH"/>
</dbReference>
<dbReference type="PROSITE" id="PS51904">
    <property type="entry name" value="GLYCOSYL_HYDROL_F25_2"/>
    <property type="match status" value="1"/>
</dbReference>
<dbReference type="CDD" id="cd00599">
    <property type="entry name" value="GH25_muramidase"/>
    <property type="match status" value="1"/>
</dbReference>
<gene>
    <name evidence="5" type="ORF">NGB36_05725</name>
</gene>
<evidence type="ECO:0000256" key="2">
    <source>
        <dbReference type="ARBA" id="ARBA00022801"/>
    </source>
</evidence>